<evidence type="ECO:0000256" key="1">
    <source>
        <dbReference type="ARBA" id="ARBA00022490"/>
    </source>
</evidence>
<keyword evidence="2 6" id="KW-0698">rRNA processing</keyword>
<comment type="caution">
    <text evidence="7">The sequence shown here is derived from an EMBL/GenBank/DDBJ whole genome shotgun (WGS) entry which is preliminary data.</text>
</comment>
<dbReference type="Pfam" id="PF02527">
    <property type="entry name" value="GidB"/>
    <property type="match status" value="1"/>
</dbReference>
<proteinExistence type="inferred from homology"/>
<keyword evidence="4 6" id="KW-0808">Transferase</keyword>
<comment type="caution">
    <text evidence="6">Lacks conserved residue(s) required for the propagation of feature annotation.</text>
</comment>
<reference evidence="7 8" key="1">
    <citation type="submission" date="2024-09" db="EMBL/GenBank/DDBJ databases">
        <title>Laminarin stimulates single cell rates of sulfate reduction while oxygen inhibits transcriptomic activity in coastal marine sediment.</title>
        <authorList>
            <person name="Lindsay M."/>
            <person name="Orcutt B."/>
            <person name="Emerson D."/>
            <person name="Stepanauskas R."/>
            <person name="D'Angelo T."/>
        </authorList>
    </citation>
    <scope>NUCLEOTIDE SEQUENCE [LARGE SCALE GENOMIC DNA]</scope>
    <source>
        <strain evidence="7">SAG AM-311-K15</strain>
    </source>
</reference>
<comment type="similarity">
    <text evidence="6">Belongs to the methyltransferase superfamily. RNA methyltransferase RsmG family.</text>
</comment>
<keyword evidence="5 6" id="KW-0949">S-adenosyl-L-methionine</keyword>
<dbReference type="EMBL" id="JBHPBY010000089">
    <property type="protein sequence ID" value="MFC1850295.1"/>
    <property type="molecule type" value="Genomic_DNA"/>
</dbReference>
<keyword evidence="3 6" id="KW-0489">Methyltransferase</keyword>
<dbReference type="CDD" id="cd02440">
    <property type="entry name" value="AdoMet_MTases"/>
    <property type="match status" value="1"/>
</dbReference>
<gene>
    <name evidence="6 7" type="primary">rsmG</name>
    <name evidence="7" type="ORF">ACFL27_08900</name>
</gene>
<feature type="binding site" evidence="6">
    <location>
        <position position="84"/>
    </location>
    <ligand>
        <name>S-adenosyl-L-methionine</name>
        <dbReference type="ChEBI" id="CHEBI:59789"/>
    </ligand>
</feature>
<evidence type="ECO:0000256" key="3">
    <source>
        <dbReference type="ARBA" id="ARBA00022603"/>
    </source>
</evidence>
<dbReference type="Proteomes" id="UP001594351">
    <property type="component" value="Unassembled WGS sequence"/>
</dbReference>
<feature type="binding site" evidence="6">
    <location>
        <position position="151"/>
    </location>
    <ligand>
        <name>S-adenosyl-L-methionine</name>
        <dbReference type="ChEBI" id="CHEBI:59789"/>
    </ligand>
</feature>
<dbReference type="GO" id="GO:0032259">
    <property type="term" value="P:methylation"/>
    <property type="evidence" value="ECO:0007669"/>
    <property type="project" value="UniProtKB-KW"/>
</dbReference>
<feature type="binding site" evidence="6">
    <location>
        <position position="79"/>
    </location>
    <ligand>
        <name>S-adenosyl-L-methionine</name>
        <dbReference type="ChEBI" id="CHEBI:59789"/>
    </ligand>
</feature>
<evidence type="ECO:0000313" key="8">
    <source>
        <dbReference type="Proteomes" id="UP001594351"/>
    </source>
</evidence>
<keyword evidence="8" id="KW-1185">Reference proteome</keyword>
<dbReference type="PANTHER" id="PTHR31760:SF0">
    <property type="entry name" value="S-ADENOSYL-L-METHIONINE-DEPENDENT METHYLTRANSFERASES SUPERFAMILY PROTEIN"/>
    <property type="match status" value="1"/>
</dbReference>
<dbReference type="SUPFAM" id="SSF53335">
    <property type="entry name" value="S-adenosyl-L-methionine-dependent methyltransferases"/>
    <property type="match status" value="1"/>
</dbReference>
<sequence length="229" mass="25818">MDKALDMLRKGLAVLNIPSSGIILDQFELYIEEIQKWSQRYRLVSKVDAVTLVQNHILDSLTVVPEIEQKASTTVLDIGSGAGFPGLCVKIALPDLEVTLLDSRQHRIEFLKAVIRSLGLKSCFSLEARLEEDLPLKLLHYEAHFDIILARGFASIPDIVRLTSPLLNKNGRYILHRGNTVKKELSAAQECIKSYGLNFCKLDESPFCSLASNKQNRIRRKYIVTLNKI</sequence>
<evidence type="ECO:0000313" key="7">
    <source>
        <dbReference type="EMBL" id="MFC1850295.1"/>
    </source>
</evidence>
<dbReference type="NCBIfam" id="TIGR00138">
    <property type="entry name" value="rsmG_gidB"/>
    <property type="match status" value="1"/>
</dbReference>
<feature type="binding site" evidence="6">
    <location>
        <begin position="130"/>
        <end position="131"/>
    </location>
    <ligand>
        <name>S-adenosyl-L-methionine</name>
        <dbReference type="ChEBI" id="CHEBI:59789"/>
    </ligand>
</feature>
<dbReference type="InterPro" id="IPR003682">
    <property type="entry name" value="rRNA_ssu_MeTfrase_G"/>
</dbReference>
<protein>
    <recommendedName>
        <fullName evidence="6">Ribosomal RNA small subunit methyltransferase G</fullName>
        <ecNumber evidence="6">2.1.1.-</ecNumber>
    </recommendedName>
    <alternativeName>
        <fullName evidence="6">16S rRNA 7-methylguanosine methyltransferase</fullName>
        <shortName evidence="6">16S rRNA m7G methyltransferase</shortName>
    </alternativeName>
</protein>
<evidence type="ECO:0000256" key="6">
    <source>
        <dbReference type="HAMAP-Rule" id="MF_00074"/>
    </source>
</evidence>
<evidence type="ECO:0000256" key="2">
    <source>
        <dbReference type="ARBA" id="ARBA00022552"/>
    </source>
</evidence>
<dbReference type="Gene3D" id="3.40.50.150">
    <property type="entry name" value="Vaccinia Virus protein VP39"/>
    <property type="match status" value="1"/>
</dbReference>
<dbReference type="InterPro" id="IPR029063">
    <property type="entry name" value="SAM-dependent_MTases_sf"/>
</dbReference>
<evidence type="ECO:0000256" key="4">
    <source>
        <dbReference type="ARBA" id="ARBA00022679"/>
    </source>
</evidence>
<dbReference type="EC" id="2.1.1.-" evidence="6"/>
<dbReference type="PANTHER" id="PTHR31760">
    <property type="entry name" value="S-ADENOSYL-L-METHIONINE-DEPENDENT METHYLTRANSFERASES SUPERFAMILY PROTEIN"/>
    <property type="match status" value="1"/>
</dbReference>
<comment type="function">
    <text evidence="6">Specifically methylates the N7 position of a guanine in 16S rRNA.</text>
</comment>
<dbReference type="GO" id="GO:0008168">
    <property type="term" value="F:methyltransferase activity"/>
    <property type="evidence" value="ECO:0007669"/>
    <property type="project" value="UniProtKB-KW"/>
</dbReference>
<keyword evidence="1 6" id="KW-0963">Cytoplasm</keyword>
<name>A0ABV6YVR1_UNCC1</name>
<organism evidence="7 8">
    <name type="scientific">candidate division CSSED10-310 bacterium</name>
    <dbReference type="NCBI Taxonomy" id="2855610"/>
    <lineage>
        <taxon>Bacteria</taxon>
        <taxon>Bacteria division CSSED10-310</taxon>
    </lineage>
</organism>
<accession>A0ABV6YVR1</accession>
<evidence type="ECO:0000256" key="5">
    <source>
        <dbReference type="ARBA" id="ARBA00022691"/>
    </source>
</evidence>
<dbReference type="HAMAP" id="MF_00074">
    <property type="entry name" value="16SrRNA_methyltr_G"/>
    <property type="match status" value="1"/>
</dbReference>
<comment type="subcellular location">
    <subcellularLocation>
        <location evidence="6">Cytoplasm</location>
    </subcellularLocation>
</comment>